<protein>
    <recommendedName>
        <fullName evidence="3">EspG family protein</fullName>
    </recommendedName>
</protein>
<dbReference type="EMBL" id="JAGFNS010000002">
    <property type="protein sequence ID" value="MBO3736882.1"/>
    <property type="molecule type" value="Genomic_DNA"/>
</dbReference>
<reference evidence="1 2" key="1">
    <citation type="submission" date="2021-03" db="EMBL/GenBank/DDBJ databases">
        <title>Actinoplanes flavus sp. nov., a novel actinomycete isolated from Coconut Palm rhizosphere soil.</title>
        <authorList>
            <person name="Luo X."/>
        </authorList>
    </citation>
    <scope>NUCLEOTIDE SEQUENCE [LARGE SCALE GENOMIC DNA]</scope>
    <source>
        <strain evidence="1 2">NEAU-H7</strain>
    </source>
</reference>
<sequence>MTAARRLVLDGGELLAYADGLGLALPPGIVPGAVGPAPGVPPVGAALAVNLTVLARPVVAVRVEAGIGGRALRGWYALAGMFGASLFALPGDRAELSLFPAAELGRELLRAVPDEPASLLSVLNPGEPLTGTVPLDELREPDPAWFSRLPQDTTGPVARARAVTHGTLSALVTGRAPDSGVLAGRVVWLRTGDRWTGMRPMPGRTVRFEPVEPADFPSWLAPALATVLAASHG</sequence>
<accession>A0ABS3UDN2</accession>
<dbReference type="Proteomes" id="UP000679690">
    <property type="component" value="Unassembled WGS sequence"/>
</dbReference>
<dbReference type="RefSeq" id="WP_208466079.1">
    <property type="nucleotide sequence ID" value="NZ_JAGFNS010000002.1"/>
</dbReference>
<keyword evidence="2" id="KW-1185">Reference proteome</keyword>
<evidence type="ECO:0000313" key="1">
    <source>
        <dbReference type="EMBL" id="MBO3736882.1"/>
    </source>
</evidence>
<evidence type="ECO:0000313" key="2">
    <source>
        <dbReference type="Proteomes" id="UP000679690"/>
    </source>
</evidence>
<comment type="caution">
    <text evidence="1">The sequence shown here is derived from an EMBL/GenBank/DDBJ whole genome shotgun (WGS) entry which is preliminary data.</text>
</comment>
<organism evidence="1 2">
    <name type="scientific">Actinoplanes flavus</name>
    <dbReference type="NCBI Taxonomy" id="2820290"/>
    <lineage>
        <taxon>Bacteria</taxon>
        <taxon>Bacillati</taxon>
        <taxon>Actinomycetota</taxon>
        <taxon>Actinomycetes</taxon>
        <taxon>Micromonosporales</taxon>
        <taxon>Micromonosporaceae</taxon>
        <taxon>Actinoplanes</taxon>
    </lineage>
</organism>
<name>A0ABS3UDN2_9ACTN</name>
<proteinExistence type="predicted"/>
<evidence type="ECO:0008006" key="3">
    <source>
        <dbReference type="Google" id="ProtNLM"/>
    </source>
</evidence>
<gene>
    <name evidence="1" type="ORF">J5X75_05060</name>
</gene>